<dbReference type="InterPro" id="IPR028098">
    <property type="entry name" value="Glyco_trans_4-like_N"/>
</dbReference>
<protein>
    <submittedName>
        <fullName evidence="2">Glycosyltransferase</fullName>
    </submittedName>
</protein>
<evidence type="ECO:0000313" key="2">
    <source>
        <dbReference type="EMBL" id="QSP94469.1"/>
    </source>
</evidence>
<name>A0ABX7MSU4_9GAMM</name>
<gene>
    <name evidence="2" type="ORF">LPB19_15010</name>
</gene>
<reference evidence="2 3" key="1">
    <citation type="submission" date="2021-03" db="EMBL/GenBank/DDBJ databases">
        <title>Genome sequencing of Marinobacter sp. LPB0319.</title>
        <authorList>
            <person name="Kim J."/>
        </authorList>
    </citation>
    <scope>NUCLEOTIDE SEQUENCE [LARGE SCALE GENOMIC DNA]</scope>
    <source>
        <strain evidence="2 3">LPB0319</strain>
    </source>
</reference>
<dbReference type="SUPFAM" id="SSF53756">
    <property type="entry name" value="UDP-Glycosyltransferase/glycogen phosphorylase"/>
    <property type="match status" value="1"/>
</dbReference>
<dbReference type="Proteomes" id="UP000663555">
    <property type="component" value="Chromosome"/>
</dbReference>
<organism evidence="2 3">
    <name type="scientific">Marinobacter salinisoli</name>
    <dbReference type="NCBI Taxonomy" id="2769486"/>
    <lineage>
        <taxon>Bacteria</taxon>
        <taxon>Pseudomonadati</taxon>
        <taxon>Pseudomonadota</taxon>
        <taxon>Gammaproteobacteria</taxon>
        <taxon>Pseudomonadales</taxon>
        <taxon>Marinobacteraceae</taxon>
        <taxon>Marinobacter</taxon>
    </lineage>
</organism>
<sequence length="390" mass="43467">MPRRSDLAIINRSFWPVYPVIGEALLRFAENAACQLRVSVILQDHADIRSALSQQGRGKGVAFYPCKAWTTSASGIARRIVDAAFFMIWVMGVLLWNRPRKVYVSTDPPVLVPFIVMVYAKLFRASYVYHLQDIHPEATNVVVPVNRLIYRCLRWIDGLVMRQASRLITITREMADEICRRSGTHADVVVLSNPAVSFEGVNPVSTKRRGFSFCGNAGRLQRIPLLVDAIERYLDAGGSLEFAFAGGGVFAPALERLANQYSQVHYYGLISATEAAQLNANYEWALLPIEDEVTRYAFPSKSSSYVFSGAFILAVCGEQTSVAEWVTSNRLGLVVEPEAGALANTFARIEEGSIETDDLDSDRSELKRGLSFECFIEQLSHNILDRNLVE</sequence>
<proteinExistence type="predicted"/>
<dbReference type="Gene3D" id="3.40.50.2000">
    <property type="entry name" value="Glycogen Phosphorylase B"/>
    <property type="match status" value="1"/>
</dbReference>
<feature type="domain" description="Glycosyltransferase subfamily 4-like N-terminal" evidence="1">
    <location>
        <begin position="32"/>
        <end position="193"/>
    </location>
</feature>
<keyword evidence="3" id="KW-1185">Reference proteome</keyword>
<dbReference type="RefSeq" id="WP_206643689.1">
    <property type="nucleotide sequence ID" value="NZ_CP071247.1"/>
</dbReference>
<accession>A0ABX7MSU4</accession>
<evidence type="ECO:0000259" key="1">
    <source>
        <dbReference type="Pfam" id="PF13579"/>
    </source>
</evidence>
<dbReference type="Pfam" id="PF13579">
    <property type="entry name" value="Glyco_trans_4_4"/>
    <property type="match status" value="1"/>
</dbReference>
<evidence type="ECO:0000313" key="3">
    <source>
        <dbReference type="Proteomes" id="UP000663555"/>
    </source>
</evidence>
<dbReference type="EMBL" id="CP071247">
    <property type="protein sequence ID" value="QSP94469.1"/>
    <property type="molecule type" value="Genomic_DNA"/>
</dbReference>